<proteinExistence type="predicted"/>
<organism evidence="2 3">
    <name type="scientific">Parasulfuritortus cantonensis</name>
    <dbReference type="NCBI Taxonomy" id="2528202"/>
    <lineage>
        <taxon>Bacteria</taxon>
        <taxon>Pseudomonadati</taxon>
        <taxon>Pseudomonadota</taxon>
        <taxon>Betaproteobacteria</taxon>
        <taxon>Nitrosomonadales</taxon>
        <taxon>Thiobacillaceae</taxon>
        <taxon>Parasulfuritortus</taxon>
    </lineage>
</organism>
<sequence>MPPSIIAARLIDPKMSTSLRNVLTQQRHNVIVFAILVIASLLYYYFKRNHLGFHTRDFQYYLSGYILKTSSNNTGTININPEGFNAYGFSGTDGYPNIFSDIHFSPITYPISALYQLGGEPLVATLFAGAAAAAILLALSLFVRHTDHAKTLTSFATIILLPGF</sequence>
<dbReference type="EMBL" id="SJZB01000034">
    <property type="protein sequence ID" value="TCJ14681.1"/>
    <property type="molecule type" value="Genomic_DNA"/>
</dbReference>
<evidence type="ECO:0000313" key="2">
    <source>
        <dbReference type="EMBL" id="TCJ14681.1"/>
    </source>
</evidence>
<dbReference type="AlphaFoldDB" id="A0A4R1BCA9"/>
<keyword evidence="1" id="KW-0812">Transmembrane</keyword>
<gene>
    <name evidence="2" type="ORF">EZJ19_09550</name>
</gene>
<feature type="transmembrane region" description="Helical" evidence="1">
    <location>
        <begin position="122"/>
        <end position="143"/>
    </location>
</feature>
<accession>A0A4R1BCA9</accession>
<comment type="caution">
    <text evidence="2">The sequence shown here is derived from an EMBL/GenBank/DDBJ whole genome shotgun (WGS) entry which is preliminary data.</text>
</comment>
<evidence type="ECO:0000256" key="1">
    <source>
        <dbReference type="SAM" id="Phobius"/>
    </source>
</evidence>
<evidence type="ECO:0000313" key="3">
    <source>
        <dbReference type="Proteomes" id="UP000295443"/>
    </source>
</evidence>
<dbReference type="Proteomes" id="UP000295443">
    <property type="component" value="Unassembled WGS sequence"/>
</dbReference>
<protein>
    <submittedName>
        <fullName evidence="2">Uncharacterized protein</fullName>
    </submittedName>
</protein>
<dbReference type="RefSeq" id="WP_131446990.1">
    <property type="nucleotide sequence ID" value="NZ_SJZB01000034.1"/>
</dbReference>
<feature type="transmembrane region" description="Helical" evidence="1">
    <location>
        <begin position="30"/>
        <end position="46"/>
    </location>
</feature>
<keyword evidence="1" id="KW-1133">Transmembrane helix</keyword>
<dbReference type="OrthoDB" id="10011102at2"/>
<name>A0A4R1BCA9_9PROT</name>
<reference evidence="2 3" key="1">
    <citation type="submission" date="2019-03" db="EMBL/GenBank/DDBJ databases">
        <title>Genome sequence of Thiobacillaceae bacterium LSR1, a sulfur-oxidizing bacterium isolated from freshwater sediment.</title>
        <authorList>
            <person name="Li S."/>
        </authorList>
    </citation>
    <scope>NUCLEOTIDE SEQUENCE [LARGE SCALE GENOMIC DNA]</scope>
    <source>
        <strain evidence="2 3">LSR1</strain>
    </source>
</reference>
<keyword evidence="1" id="KW-0472">Membrane</keyword>
<keyword evidence="3" id="KW-1185">Reference proteome</keyword>